<evidence type="ECO:0000256" key="3">
    <source>
        <dbReference type="PROSITE-ProRule" id="PRU00221"/>
    </source>
</evidence>
<dbReference type="PANTHER" id="PTHR13743:SF123">
    <property type="entry name" value="PROTEIN FAN"/>
    <property type="match status" value="1"/>
</dbReference>
<dbReference type="Gene3D" id="1.10.1540.10">
    <property type="entry name" value="BEACH domain"/>
    <property type="match status" value="1"/>
</dbReference>
<dbReference type="PROSITE" id="PS50294">
    <property type="entry name" value="WD_REPEATS_REGION"/>
    <property type="match status" value="1"/>
</dbReference>
<feature type="repeat" description="WD" evidence="3">
    <location>
        <begin position="758"/>
        <end position="791"/>
    </location>
</feature>
<accession>A0AA36FHG9</accession>
<evidence type="ECO:0000313" key="7">
    <source>
        <dbReference type="Proteomes" id="UP001162480"/>
    </source>
</evidence>
<keyword evidence="1 3" id="KW-0853">WD repeat</keyword>
<gene>
    <name evidence="6" type="ORF">OCTVUL_1B019632</name>
</gene>
<dbReference type="SUPFAM" id="SSF50978">
    <property type="entry name" value="WD40 repeat-like"/>
    <property type="match status" value="1"/>
</dbReference>
<feature type="domain" description="BEACH" evidence="4">
    <location>
        <begin position="284"/>
        <end position="569"/>
    </location>
</feature>
<dbReference type="Pfam" id="PF02138">
    <property type="entry name" value="Beach"/>
    <property type="match status" value="1"/>
</dbReference>
<sequence>MAFLESCNANERERFSPLDLEPGEIYFEEFAVIYYPPASSETDAINKQQRGKLKICSKSVVFEPKEAKYSLLKFPLKNVKKLGERQAKLFSKIDIQGKTFFIESNLTVKIKEKNIVSPFVYIKGVEEHIFRLVYTTVNACLSHIAQLHRASTLDKIEQASMINTIVLARQSKITFDASCLEDFHEKRLIEKQADRITPLVTTPGRVVLTDARLYFQPFSATGPMSSLKIQLKHIQQVVKRRFLLRHVGVEILCTERASLKHLYLTLKNQSERDELYENIISNAGLDMESMEQENVILKWQTGLISNYDYLLYLNRMADRSFNDLTQYPVMPWVVADHHSSKLDLNKESTFRDLAKPIGALNSERLAKLRERYDEMAEPKFLYGSHYSTPCYVLFYLSRVALEYSLCLHGGRFDQPDRMFNSIAETWYNCLHGASDFKELIPEFYDGDGEFLCNRQNINFGVRQNGRAVSDVELPPWANGPKDFIAKMRSALECDWVSRHLHLWIDLIFGYKQVGYEAEAADNVFYYLTYEGSVNVENIDDLNERNSYETQIMEFGQTPKQLFTEPHPRRYHIDNPYSMLPSPKDVRLAPFGQRSNEAASFGETASPYSGTNSSQRKDWQTLQPILSHSLHKDCILDVHLSPDGKHIFSTSKDVHFKMYSVKEKHQARSINLCNMTLSKCIPVNDSKMVIVSSWDNSIYFYSIEYGRILDTLFAHEDAVSSLLLSGNKLISSSWDSDVKVWHYSSSMNFRLFNQDCLGSLEHDSSVYCMAAALDGSLLATGTKDGGVWLWHLYDYYLLKHHRCHQGRVNSVIISPDKTQLYTCGSDGYFKILDSYSGIETFSKKMDDEIRCMGRLDAYLIFGTNAGSVCVWDPFNFCQVDYIPDAHHGAVTTLHVQNRNLVTGGEDGRVDSDEKIKFYRIKVEEFPNMLEECFNLKVNALKTKLQKVENALRNEILLDLQEEICNQHAKVFLLWTLHEQILAKEISIEILGKDPDNLLALTNQALMFVHYENFPEVDRVLDKLNALKSSPNFPSLEARGKAEIACCISRISFHHYQRAIELFKEALQVCPNNYFWLFRLALLIYRRMRILYDKEKIEKSSKEATEILQRITSNYPCYVNDHLMAKTLALLGSLENTAFFRSRNWRTIEYFQRACSMFPQDRFVMEKSATFYLSIGKYEDAQKLLEEAVKRNETSLSHHHLGIIYKNQIPEYKDLCVKELPFSNCETQELKELKVEKRILKCPERIPDIERNENVDKAEYHFKRAYSLDPQNLHVMYDLALLYRSVREYENAMKCFEDIDFSVLNIWDTIKYFIQYGKFCFFLADKKESEEEKQDLIDVGTDMFVCAINHLSEILVLNKRQKKIWEIKKIMEGIYNFADTEYKSNLMKLIQSIKELPDEGGIFPKLLKECGGNELSQKLRLLCRQEEFQQAFLHLEFSGCQQSEIDVDLRKTIYLQYTKEFYGKRQKVATIIFKKYYKLCFGHSQESEHKAGTVGSSKIPFFQYDVYILTSKSDNGDAKHLAESLVTYFGLQTSYGDSDFTLGIGKMDSDEKIKFYRIKVEEFPNMLEECFNLKVNALKAKLQKVENALRNEILLDLQEEICNQHAKVFLLWTLHEQILAKEISIEILGKDPDNLLALTNQALMFVHYENFPEVDRVLDKLNTLKSSPNFPSLEARGKAEIAYCISRISFHHYQRAIELFKEALQVCPNNYFWLFRLALLIYRRMRILYDKEKREKSSREATEILQRITSNYPCYVNDHLMAKTLALLGSLENTAFLHIRTPRTIEYFQRACSMFPQDRFVMEKSAIFYKSIDKYEDAQKLLEEAIKRNETSLSQHHLGTIYKDKIPEYKDLCVKELPFSNCETQELKELKVEKRILKCPERIPDIERNENVDKAEYHFKRAYSLDPQNIPVMLDLALLYRSVREYENAMKCFEDIDFSVLNIWDTIKYFIQYGKFCFFLADKKESEEEKQDLIDVGTDMFVCAINHLSEILVLNKRQKEIWEIKKIMEGIYNFADTEYKSNLMKLIQSIKELPDEGEFSQNFSKNAVEMNFHKNYDCYADRRNFNKLFSI</sequence>
<feature type="repeat" description="WD" evidence="3">
    <location>
        <begin position="711"/>
        <end position="750"/>
    </location>
</feature>
<dbReference type="Gene3D" id="2.130.10.10">
    <property type="entry name" value="YVTN repeat-like/Quinoprotein amine dehydrogenase"/>
    <property type="match status" value="1"/>
</dbReference>
<dbReference type="Gene3D" id="2.30.29.30">
    <property type="entry name" value="Pleckstrin-homology domain (PH domain)/Phosphotyrosine-binding domain (PTB)"/>
    <property type="match status" value="1"/>
</dbReference>
<dbReference type="SUPFAM" id="SSF48452">
    <property type="entry name" value="TPR-like"/>
    <property type="match status" value="4"/>
</dbReference>
<evidence type="ECO:0000256" key="2">
    <source>
        <dbReference type="ARBA" id="ARBA00022737"/>
    </source>
</evidence>
<dbReference type="PROSITE" id="PS50082">
    <property type="entry name" value="WD_REPEATS_2"/>
    <property type="match status" value="2"/>
</dbReference>
<evidence type="ECO:0000259" key="4">
    <source>
        <dbReference type="PROSITE" id="PS50197"/>
    </source>
</evidence>
<reference evidence="6" key="1">
    <citation type="submission" date="2023-08" db="EMBL/GenBank/DDBJ databases">
        <authorList>
            <person name="Alioto T."/>
            <person name="Alioto T."/>
            <person name="Gomez Garrido J."/>
        </authorList>
    </citation>
    <scope>NUCLEOTIDE SEQUENCE</scope>
</reference>
<keyword evidence="2" id="KW-0677">Repeat</keyword>
<feature type="domain" description="BEACH-type PH" evidence="5">
    <location>
        <begin position="182"/>
        <end position="280"/>
    </location>
</feature>
<dbReference type="InterPro" id="IPR050865">
    <property type="entry name" value="BEACH_Domain"/>
</dbReference>
<dbReference type="Gene3D" id="1.25.40.10">
    <property type="entry name" value="Tetratricopeptide repeat domain"/>
    <property type="match status" value="4"/>
</dbReference>
<dbReference type="InterPro" id="IPR011990">
    <property type="entry name" value="TPR-like_helical_dom_sf"/>
</dbReference>
<dbReference type="FunFam" id="1.10.1540.10:FF:000001">
    <property type="entry name" value="neurobeachin isoform X1"/>
    <property type="match status" value="1"/>
</dbReference>
<dbReference type="InterPro" id="IPR023362">
    <property type="entry name" value="PH-BEACH_dom"/>
</dbReference>
<dbReference type="PROSITE" id="PS51783">
    <property type="entry name" value="PH_BEACH"/>
    <property type="match status" value="1"/>
</dbReference>
<dbReference type="InterPro" id="IPR001680">
    <property type="entry name" value="WD40_rpt"/>
</dbReference>
<dbReference type="Proteomes" id="UP001162480">
    <property type="component" value="Chromosome 20"/>
</dbReference>
<dbReference type="InterPro" id="IPR036322">
    <property type="entry name" value="WD40_repeat_dom_sf"/>
</dbReference>
<dbReference type="PANTHER" id="PTHR13743">
    <property type="entry name" value="BEIGE/BEACH-RELATED"/>
    <property type="match status" value="1"/>
</dbReference>
<dbReference type="SMART" id="SM00320">
    <property type="entry name" value="WD40"/>
    <property type="match status" value="7"/>
</dbReference>
<dbReference type="SUPFAM" id="SSF50729">
    <property type="entry name" value="PH domain-like"/>
    <property type="match status" value="1"/>
</dbReference>
<dbReference type="InterPro" id="IPR000409">
    <property type="entry name" value="BEACH_dom"/>
</dbReference>
<dbReference type="CDD" id="cd06071">
    <property type="entry name" value="Beach"/>
    <property type="match status" value="1"/>
</dbReference>
<evidence type="ECO:0000256" key="1">
    <source>
        <dbReference type="ARBA" id="ARBA00022574"/>
    </source>
</evidence>
<dbReference type="Pfam" id="PF25400">
    <property type="entry name" value="PH_FAN"/>
    <property type="match status" value="1"/>
</dbReference>
<dbReference type="Pfam" id="PF00400">
    <property type="entry name" value="WD40"/>
    <property type="match status" value="3"/>
</dbReference>
<name>A0AA36FHG9_OCTVU</name>
<organism evidence="6 7">
    <name type="scientific">Octopus vulgaris</name>
    <name type="common">Common octopus</name>
    <dbReference type="NCBI Taxonomy" id="6645"/>
    <lineage>
        <taxon>Eukaryota</taxon>
        <taxon>Metazoa</taxon>
        <taxon>Spiralia</taxon>
        <taxon>Lophotrochozoa</taxon>
        <taxon>Mollusca</taxon>
        <taxon>Cephalopoda</taxon>
        <taxon>Coleoidea</taxon>
        <taxon>Octopodiformes</taxon>
        <taxon>Octopoda</taxon>
        <taxon>Incirrata</taxon>
        <taxon>Octopodidae</taxon>
        <taxon>Octopus</taxon>
    </lineage>
</organism>
<protein>
    <submittedName>
        <fullName evidence="6">Protein FAN-like</fullName>
    </submittedName>
</protein>
<dbReference type="InterPro" id="IPR015943">
    <property type="entry name" value="WD40/YVTN_repeat-like_dom_sf"/>
</dbReference>
<dbReference type="SUPFAM" id="SSF81837">
    <property type="entry name" value="BEACH domain"/>
    <property type="match status" value="1"/>
</dbReference>
<keyword evidence="7" id="KW-1185">Reference proteome</keyword>
<dbReference type="InterPro" id="IPR011993">
    <property type="entry name" value="PH-like_dom_sf"/>
</dbReference>
<dbReference type="InterPro" id="IPR036372">
    <property type="entry name" value="BEACH_dom_sf"/>
</dbReference>
<dbReference type="EMBL" id="OX597833">
    <property type="protein sequence ID" value="CAI9737284.1"/>
    <property type="molecule type" value="Genomic_DNA"/>
</dbReference>
<dbReference type="PROSITE" id="PS50197">
    <property type="entry name" value="BEACH"/>
    <property type="match status" value="1"/>
</dbReference>
<evidence type="ECO:0000313" key="6">
    <source>
        <dbReference type="EMBL" id="CAI9737284.1"/>
    </source>
</evidence>
<dbReference type="InterPro" id="IPR057496">
    <property type="entry name" value="FAN-like_PH"/>
</dbReference>
<dbReference type="SMART" id="SM01026">
    <property type="entry name" value="Beach"/>
    <property type="match status" value="1"/>
</dbReference>
<evidence type="ECO:0000259" key="5">
    <source>
        <dbReference type="PROSITE" id="PS51783"/>
    </source>
</evidence>
<proteinExistence type="predicted"/>